<accession>A0A0D9X027</accession>
<dbReference type="SMART" id="SM00256">
    <property type="entry name" value="FBOX"/>
    <property type="match status" value="2"/>
</dbReference>
<dbReference type="SUPFAM" id="SSF81383">
    <property type="entry name" value="F-box domain"/>
    <property type="match status" value="2"/>
</dbReference>
<dbReference type="PANTHER" id="PTHR34709:SF52">
    <property type="entry name" value="OS07G0548100 PROTEIN"/>
    <property type="match status" value="1"/>
</dbReference>
<dbReference type="EnsemblPlants" id="LPERR07G15380.2">
    <property type="protein sequence ID" value="LPERR07G15380.2"/>
    <property type="gene ID" value="LPERR07G15380"/>
</dbReference>
<keyword evidence="4" id="KW-1185">Reference proteome</keyword>
<feature type="region of interest" description="Disordered" evidence="1">
    <location>
        <begin position="1164"/>
        <end position="1193"/>
    </location>
</feature>
<dbReference type="InterPro" id="IPR032675">
    <property type="entry name" value="LRR_dom_sf"/>
</dbReference>
<dbReference type="Pfam" id="PF00646">
    <property type="entry name" value="F-box"/>
    <property type="match status" value="2"/>
</dbReference>
<feature type="domain" description="F-box" evidence="2">
    <location>
        <begin position="680"/>
        <end position="721"/>
    </location>
</feature>
<evidence type="ECO:0000313" key="3">
    <source>
        <dbReference type="EnsemblPlants" id="LPERR07G15380.2"/>
    </source>
</evidence>
<evidence type="ECO:0000313" key="4">
    <source>
        <dbReference type="Proteomes" id="UP000032180"/>
    </source>
</evidence>
<reference evidence="4" key="2">
    <citation type="submission" date="2013-12" db="EMBL/GenBank/DDBJ databases">
        <authorList>
            <person name="Yu Y."/>
            <person name="Lee S."/>
            <person name="de Baynast K."/>
            <person name="Wissotski M."/>
            <person name="Liu L."/>
            <person name="Talag J."/>
            <person name="Goicoechea J."/>
            <person name="Angelova A."/>
            <person name="Jetty R."/>
            <person name="Kudrna D."/>
            <person name="Golser W."/>
            <person name="Rivera L."/>
            <person name="Zhang J."/>
            <person name="Wing R."/>
        </authorList>
    </citation>
    <scope>NUCLEOTIDE SEQUENCE</scope>
</reference>
<feature type="compositionally biased region" description="Basic and acidic residues" evidence="1">
    <location>
        <begin position="70"/>
        <end position="92"/>
    </location>
</feature>
<dbReference type="InterPro" id="IPR036047">
    <property type="entry name" value="F-box-like_dom_sf"/>
</dbReference>
<dbReference type="Gene3D" id="3.80.10.10">
    <property type="entry name" value="Ribonuclease Inhibitor"/>
    <property type="match status" value="1"/>
</dbReference>
<dbReference type="InterPro" id="IPR001810">
    <property type="entry name" value="F-box_dom"/>
</dbReference>
<evidence type="ECO:0000256" key="1">
    <source>
        <dbReference type="SAM" id="MobiDB-lite"/>
    </source>
</evidence>
<reference evidence="3" key="3">
    <citation type="submission" date="2015-04" db="UniProtKB">
        <authorList>
            <consortium name="EnsemblPlants"/>
        </authorList>
    </citation>
    <scope>IDENTIFICATION</scope>
</reference>
<feature type="region of interest" description="Disordered" evidence="1">
    <location>
        <begin position="1"/>
        <end position="102"/>
    </location>
</feature>
<feature type="domain" description="F-box" evidence="2">
    <location>
        <begin position="109"/>
        <end position="149"/>
    </location>
</feature>
<dbReference type="Gramene" id="LPERR07G15380.2">
    <property type="protein sequence ID" value="LPERR07G15380.2"/>
    <property type="gene ID" value="LPERR07G15380"/>
</dbReference>
<dbReference type="Proteomes" id="UP000032180">
    <property type="component" value="Chromosome 7"/>
</dbReference>
<feature type="compositionally biased region" description="Low complexity" evidence="1">
    <location>
        <begin position="586"/>
        <end position="597"/>
    </location>
</feature>
<organism evidence="3 4">
    <name type="scientific">Leersia perrieri</name>
    <dbReference type="NCBI Taxonomy" id="77586"/>
    <lineage>
        <taxon>Eukaryota</taxon>
        <taxon>Viridiplantae</taxon>
        <taxon>Streptophyta</taxon>
        <taxon>Embryophyta</taxon>
        <taxon>Tracheophyta</taxon>
        <taxon>Spermatophyta</taxon>
        <taxon>Magnoliopsida</taxon>
        <taxon>Liliopsida</taxon>
        <taxon>Poales</taxon>
        <taxon>Poaceae</taxon>
        <taxon>BOP clade</taxon>
        <taxon>Oryzoideae</taxon>
        <taxon>Oryzeae</taxon>
        <taxon>Oryzinae</taxon>
        <taxon>Leersia</taxon>
    </lineage>
</organism>
<dbReference type="InterPro" id="IPR055312">
    <property type="entry name" value="FBL15-like"/>
</dbReference>
<protein>
    <recommendedName>
        <fullName evidence="2">F-box domain-containing protein</fullName>
    </recommendedName>
</protein>
<reference evidence="3 4" key="1">
    <citation type="submission" date="2012-08" db="EMBL/GenBank/DDBJ databases">
        <title>Oryza genome evolution.</title>
        <authorList>
            <person name="Wing R.A."/>
        </authorList>
    </citation>
    <scope>NUCLEOTIDE SEQUENCE</scope>
</reference>
<proteinExistence type="predicted"/>
<name>A0A0D9X027_9ORYZ</name>
<dbReference type="HOGENOM" id="CLU_256869_0_0_1"/>
<dbReference type="InterPro" id="IPR053781">
    <property type="entry name" value="F-box_AtFBL13-like"/>
</dbReference>
<feature type="region of interest" description="Disordered" evidence="1">
    <location>
        <begin position="586"/>
        <end position="664"/>
    </location>
</feature>
<feature type="compositionally biased region" description="Basic and acidic residues" evidence="1">
    <location>
        <begin position="24"/>
        <end position="63"/>
    </location>
</feature>
<dbReference type="SUPFAM" id="SSF52047">
    <property type="entry name" value="RNI-like"/>
    <property type="match status" value="1"/>
</dbReference>
<dbReference type="PANTHER" id="PTHR34709">
    <property type="entry name" value="OS10G0396666 PROTEIN"/>
    <property type="match status" value="1"/>
</dbReference>
<evidence type="ECO:0000259" key="2">
    <source>
        <dbReference type="SMART" id="SM00256"/>
    </source>
</evidence>
<feature type="compositionally biased region" description="Polar residues" evidence="1">
    <location>
        <begin position="1178"/>
        <end position="1187"/>
    </location>
</feature>
<dbReference type="CDD" id="cd22160">
    <property type="entry name" value="F-box_AtFBL13-like"/>
    <property type="match status" value="1"/>
</dbReference>
<sequence>MVKLVLIDDDDGNSGSTNPAPIDIHGDGRVRGVESDHADDDGRNRGGEEGDRADDGGRDRGGEGDPAAADGRDRGGEGDHADDDGRERDRGGEGGSGSLAAGVDRLSALPEDILARILGNLRDTRAIFSTGFLSKRWRDVWTWVSNIALVLRDPNDSSPVCRVLRGHAASAATNINDLIVRSNYSATPDSTVSWLRDAAPLVTGILVFENRFKATDEMLDAELVEHGIEDRGAFELPCFTRATAIVFRLGFLGLSLPSSGVFAALRDLQLIYAQFHGKWTLDDAMFPFLERLGIRESSGLASLTLRLKPLIKMHLERVVGMRRLNAMVPRLKKLTVAFCFHRNLEAVSIVAEDLEELQWIDSCKPGLVSFNGMRSLQMLQPLDVYSYGRKQALYNPWCQGILDLYDRIKRLELYVVIEPGPGTDGVAPLMKGITQLPYIRNLSIELQTQGHAYGASVLHILTMCTGIAELTLINQEKFQVENACLPNCICNRITNWRETSISMKLLKEVEVLNFRGEQHELDLLELLVKASPALRRIRITCHRSFADRETLYGTVQSYVRHETSVERTGTAMAVLVAIDGDGDGGADSAAATGFPAPASAPAPVPMDIDGDGDGHNRGGEGDSTATASVQADGDSAAAPALTDTDGDGRDRGGEGGGASRARADGGAVVPAAGMDRLSDLPEDLLACILGRLRDTRAAARSSVLSRRWRHVWTVVTSLFLHHYKPDDSSSVHVALTNHRKGGATEIHGLSVLSPNSATPDATVSWLRVAAPLVTGELFFHNRSSVRGEIITGELFDEVIERRGAFELPCFTRATKITLALGFLGLSLPPSGVFAALREMRLLHVQFHGEFTLDDTMMPSLRGLEIYGARGLAYLTLSLKHLICMNLSTMRGLRRLNAVVPELKALRVSYCFRSSLLQHCMEGVCIVAEKLEVLDWAEWYHPRLVKFNPMPHLWKLSAIPFYPCGKRFLFNPSCDSFLKLFSRIHSLRMLLCIEPHLGGNGIMQLKKRITRLPEIMILHLELLTHGHAYGAGVLAILSMCTGLTQLKVEGNYCEVQNACPLNCICEWPRNWRDIHISMTSLREVQMLNFRGKKHELDLLRVLVRAAPALRSIRITCHRSLTTRDRETVFASVRSFAREATCVQVSQATTPFCSYSSLFAAQADGEEGESTSESEISQMIPASSSTYGATSGRGRPESSRLALAAHAACAAANIDRLDVGCLHSAMPAGRHSLFSWLRDARAPRQRRAFLLQQVPGFVGDARQGGAIEFALNSRESPRARPVPGRALDDAVFPLLELLEIKSAIPLAWLPDAPAEVSDPDESGKRRRDSSAQRHGMVGLNNLVVACCFGADLQAVNIVADELEEL</sequence>